<dbReference type="STRING" id="1367422.A0A178ZZ76"/>
<evidence type="ECO:0000313" key="1">
    <source>
        <dbReference type="EMBL" id="OAP65037.1"/>
    </source>
</evidence>
<sequence>MLFMIDLQSSDALYDAHDSNAILLLALFIDELKSTPSRSIERVQRSKKAKKLAALITTPSALGFRIPVEGLVSTYNIWFWFRGGSYFQHENPCPTYAFFFAKLLANGPL</sequence>
<dbReference type="AlphaFoldDB" id="A0A178ZZ76"/>
<dbReference type="OrthoDB" id="4121249at2759"/>
<organism evidence="1 2">
    <name type="scientific">Fonsecaea erecta</name>
    <dbReference type="NCBI Taxonomy" id="1367422"/>
    <lineage>
        <taxon>Eukaryota</taxon>
        <taxon>Fungi</taxon>
        <taxon>Dikarya</taxon>
        <taxon>Ascomycota</taxon>
        <taxon>Pezizomycotina</taxon>
        <taxon>Eurotiomycetes</taxon>
        <taxon>Chaetothyriomycetidae</taxon>
        <taxon>Chaetothyriales</taxon>
        <taxon>Herpotrichiellaceae</taxon>
        <taxon>Fonsecaea</taxon>
    </lineage>
</organism>
<reference evidence="1 2" key="1">
    <citation type="submission" date="2016-04" db="EMBL/GenBank/DDBJ databases">
        <title>Draft genome of Fonsecaea erecta CBS 125763.</title>
        <authorList>
            <person name="Weiss V.A."/>
            <person name="Vicente V.A."/>
            <person name="Raittz R.T."/>
            <person name="Moreno L.F."/>
            <person name="De Souza E.M."/>
            <person name="Pedrosa F.O."/>
            <person name="Steffens M.B."/>
            <person name="Faoro H."/>
            <person name="Tadra-Sfeir M.Z."/>
            <person name="Najafzadeh M.J."/>
            <person name="Felipe M.S."/>
            <person name="Teixeira M."/>
            <person name="Sun J."/>
            <person name="Xi L."/>
            <person name="Gomes R."/>
            <person name="De Azevedo C.M."/>
            <person name="Salgado C.G."/>
            <person name="Da Silva M.B."/>
            <person name="Nascimento M.F."/>
            <person name="Queiroz-Telles F."/>
            <person name="Attili D.S."/>
            <person name="Gorbushina A."/>
        </authorList>
    </citation>
    <scope>NUCLEOTIDE SEQUENCE [LARGE SCALE GENOMIC DNA]</scope>
    <source>
        <strain evidence="1 2">CBS 125763</strain>
    </source>
</reference>
<comment type="caution">
    <text evidence="1">The sequence shown here is derived from an EMBL/GenBank/DDBJ whole genome shotgun (WGS) entry which is preliminary data.</text>
</comment>
<keyword evidence="2" id="KW-1185">Reference proteome</keyword>
<evidence type="ECO:0000313" key="2">
    <source>
        <dbReference type="Proteomes" id="UP000078343"/>
    </source>
</evidence>
<dbReference type="EMBL" id="LVYI01000001">
    <property type="protein sequence ID" value="OAP65037.1"/>
    <property type="molecule type" value="Genomic_DNA"/>
</dbReference>
<dbReference type="Proteomes" id="UP000078343">
    <property type="component" value="Unassembled WGS sequence"/>
</dbReference>
<dbReference type="GeneID" id="30005179"/>
<protein>
    <submittedName>
        <fullName evidence="1">Uncharacterized protein</fullName>
    </submittedName>
</protein>
<dbReference type="RefSeq" id="XP_018698404.1">
    <property type="nucleotide sequence ID" value="XM_018832525.1"/>
</dbReference>
<proteinExistence type="predicted"/>
<accession>A0A178ZZ76</accession>
<gene>
    <name evidence="1" type="ORF">AYL99_01009</name>
</gene>
<name>A0A178ZZ76_9EURO</name>